<evidence type="ECO:0000313" key="4">
    <source>
        <dbReference type="EMBL" id="MFF8279140.1"/>
    </source>
</evidence>
<dbReference type="RefSeq" id="WP_391936179.1">
    <property type="nucleotide sequence ID" value="NZ_JBIBSM010000013.1"/>
</dbReference>
<dbReference type="Gene3D" id="1.10.357.10">
    <property type="entry name" value="Tetracycline Repressor, domain 2"/>
    <property type="match status" value="1"/>
</dbReference>
<gene>
    <name evidence="4" type="ORF">ACF05T_23950</name>
</gene>
<dbReference type="Proteomes" id="UP001603013">
    <property type="component" value="Unassembled WGS sequence"/>
</dbReference>
<keyword evidence="1 2" id="KW-0238">DNA-binding</keyword>
<comment type="caution">
    <text evidence="4">The sequence shown here is derived from an EMBL/GenBank/DDBJ whole genome shotgun (WGS) entry which is preliminary data.</text>
</comment>
<dbReference type="InterPro" id="IPR009057">
    <property type="entry name" value="Homeodomain-like_sf"/>
</dbReference>
<reference evidence="4 5" key="1">
    <citation type="submission" date="2024-10" db="EMBL/GenBank/DDBJ databases">
        <title>The Natural Products Discovery Center: Release of the First 8490 Sequenced Strains for Exploring Actinobacteria Biosynthetic Diversity.</title>
        <authorList>
            <person name="Kalkreuter E."/>
            <person name="Kautsar S.A."/>
            <person name="Yang D."/>
            <person name="Bader C.D."/>
            <person name="Teijaro C.N."/>
            <person name="Fluegel L."/>
            <person name="Davis C.M."/>
            <person name="Simpson J.R."/>
            <person name="Lauterbach L."/>
            <person name="Steele A.D."/>
            <person name="Gui C."/>
            <person name="Meng S."/>
            <person name="Li G."/>
            <person name="Viehrig K."/>
            <person name="Ye F."/>
            <person name="Su P."/>
            <person name="Kiefer A.F."/>
            <person name="Nichols A."/>
            <person name="Cepeda A.J."/>
            <person name="Yan W."/>
            <person name="Fan B."/>
            <person name="Jiang Y."/>
            <person name="Adhikari A."/>
            <person name="Zheng C.-J."/>
            <person name="Schuster L."/>
            <person name="Cowan T.M."/>
            <person name="Smanski M.J."/>
            <person name="Chevrette M.G."/>
            <person name="De Carvalho L.P.S."/>
            <person name="Shen B."/>
        </authorList>
    </citation>
    <scope>NUCLEOTIDE SEQUENCE [LARGE SCALE GENOMIC DNA]</scope>
    <source>
        <strain evidence="4 5">NPDC015755</strain>
    </source>
</reference>
<dbReference type="EMBL" id="JBIBSM010000013">
    <property type="protein sequence ID" value="MFF8279140.1"/>
    <property type="molecule type" value="Genomic_DNA"/>
</dbReference>
<dbReference type="Pfam" id="PF00440">
    <property type="entry name" value="TetR_N"/>
    <property type="match status" value="1"/>
</dbReference>
<dbReference type="PANTHER" id="PTHR30055">
    <property type="entry name" value="HTH-TYPE TRANSCRIPTIONAL REGULATOR RUTR"/>
    <property type="match status" value="1"/>
</dbReference>
<dbReference type="InterPro" id="IPR001647">
    <property type="entry name" value="HTH_TetR"/>
</dbReference>
<organism evidence="4 5">
    <name type="scientific">Streptomyces lateritius</name>
    <dbReference type="NCBI Taxonomy" id="67313"/>
    <lineage>
        <taxon>Bacteria</taxon>
        <taxon>Bacillati</taxon>
        <taxon>Actinomycetota</taxon>
        <taxon>Actinomycetes</taxon>
        <taxon>Kitasatosporales</taxon>
        <taxon>Streptomycetaceae</taxon>
        <taxon>Streptomyces</taxon>
    </lineage>
</organism>
<feature type="domain" description="HTH tetR-type" evidence="3">
    <location>
        <begin position="9"/>
        <end position="69"/>
    </location>
</feature>
<name>A0ABW6YH07_9ACTN</name>
<dbReference type="SUPFAM" id="SSF46689">
    <property type="entry name" value="Homeodomain-like"/>
    <property type="match status" value="1"/>
</dbReference>
<keyword evidence="5" id="KW-1185">Reference proteome</keyword>
<feature type="DNA-binding region" description="H-T-H motif" evidence="2">
    <location>
        <begin position="32"/>
        <end position="51"/>
    </location>
</feature>
<sequence>MPPKQQRGEVTVDRLLTAALQVYAESGRQGFTVNAVTAASGVSLGSLYHHFGSFDGLAAGLYIRCMGQLCDEVFADLGRTRTPRTGVRALVKGYLRFTVEHRDAALFLHASAYSGCLAAHAEEIRAFKAVRFASIAEWLRPHIEAGVIAPLPTPVLEVLVMGPIEETARRWLSSTYDIDLNQAARILPDRIWRSLRPD</sequence>
<dbReference type="SUPFAM" id="SSF48498">
    <property type="entry name" value="Tetracyclin repressor-like, C-terminal domain"/>
    <property type="match status" value="1"/>
</dbReference>
<dbReference type="PANTHER" id="PTHR30055:SF187">
    <property type="entry name" value="TRANSCRIPTIONAL REGULATORY PROTEIN"/>
    <property type="match status" value="1"/>
</dbReference>
<evidence type="ECO:0000313" key="5">
    <source>
        <dbReference type="Proteomes" id="UP001603013"/>
    </source>
</evidence>
<dbReference type="InterPro" id="IPR050109">
    <property type="entry name" value="HTH-type_TetR-like_transc_reg"/>
</dbReference>
<proteinExistence type="predicted"/>
<evidence type="ECO:0000256" key="2">
    <source>
        <dbReference type="PROSITE-ProRule" id="PRU00335"/>
    </source>
</evidence>
<evidence type="ECO:0000259" key="3">
    <source>
        <dbReference type="PROSITE" id="PS50977"/>
    </source>
</evidence>
<accession>A0ABW6YH07</accession>
<dbReference type="PRINTS" id="PR00455">
    <property type="entry name" value="HTHTETR"/>
</dbReference>
<evidence type="ECO:0000256" key="1">
    <source>
        <dbReference type="ARBA" id="ARBA00023125"/>
    </source>
</evidence>
<dbReference type="InterPro" id="IPR036271">
    <property type="entry name" value="Tet_transcr_reg_TetR-rel_C_sf"/>
</dbReference>
<dbReference type="PROSITE" id="PS50977">
    <property type="entry name" value="HTH_TETR_2"/>
    <property type="match status" value="1"/>
</dbReference>
<protein>
    <submittedName>
        <fullName evidence="4">TetR/AcrR family transcriptional regulator</fullName>
    </submittedName>
</protein>